<evidence type="ECO:0000259" key="10">
    <source>
        <dbReference type="SMART" id="SM00905"/>
    </source>
</evidence>
<protein>
    <recommendedName>
        <fullName evidence="4">2-amino-4-hydroxy-6-hydroxymethyldihydropteridine diphosphokinase</fullName>
        <ecNumber evidence="4">2.7.6.3</ecNumber>
    </recommendedName>
</protein>
<dbReference type="InterPro" id="IPR006157">
    <property type="entry name" value="FolB_dom"/>
</dbReference>
<evidence type="ECO:0000256" key="9">
    <source>
        <dbReference type="ARBA" id="ARBA00022909"/>
    </source>
</evidence>
<evidence type="ECO:0000256" key="6">
    <source>
        <dbReference type="ARBA" id="ARBA00022741"/>
    </source>
</evidence>
<dbReference type="PANTHER" id="PTHR43071">
    <property type="entry name" value="2-AMINO-4-HYDROXY-6-HYDROXYMETHYLDIHYDROPTERIDINE PYROPHOSPHOKINASE"/>
    <property type="match status" value="1"/>
</dbReference>
<keyword evidence="5 11" id="KW-0808">Transferase</keyword>
<dbReference type="SMART" id="SM00905">
    <property type="entry name" value="FolB"/>
    <property type="match status" value="1"/>
</dbReference>
<dbReference type="RefSeq" id="WP_340468801.1">
    <property type="nucleotide sequence ID" value="NZ_JBANBB010000001.1"/>
</dbReference>
<feature type="domain" description="Dihydroneopterin aldolase/epimerase" evidence="10">
    <location>
        <begin position="4"/>
        <end position="113"/>
    </location>
</feature>
<reference evidence="11 12" key="1">
    <citation type="submission" date="2024-02" db="EMBL/GenBank/DDBJ databases">
        <title>Bifidobacterium honeyensis sp. nov., isolated from the comb honey.</title>
        <authorList>
            <person name="Liu W."/>
            <person name="Li Y."/>
        </authorList>
    </citation>
    <scope>NUCLEOTIDE SEQUENCE [LARGE SCALE GENOMIC DNA]</scope>
    <source>
        <strain evidence="11 12">IMAU50988</strain>
    </source>
</reference>
<evidence type="ECO:0000256" key="8">
    <source>
        <dbReference type="ARBA" id="ARBA00022840"/>
    </source>
</evidence>
<evidence type="ECO:0000313" key="12">
    <source>
        <dbReference type="Proteomes" id="UP001373159"/>
    </source>
</evidence>
<evidence type="ECO:0000256" key="7">
    <source>
        <dbReference type="ARBA" id="ARBA00022777"/>
    </source>
</evidence>
<dbReference type="GO" id="GO:0003848">
    <property type="term" value="F:2-amino-4-hydroxy-6-hydroxymethyldihydropteridine diphosphokinase activity"/>
    <property type="evidence" value="ECO:0007669"/>
    <property type="project" value="UniProtKB-EC"/>
</dbReference>
<evidence type="ECO:0000256" key="5">
    <source>
        <dbReference type="ARBA" id="ARBA00022679"/>
    </source>
</evidence>
<dbReference type="SUPFAM" id="SSF55620">
    <property type="entry name" value="Tetrahydrobiopterin biosynthesis enzymes-like"/>
    <property type="match status" value="1"/>
</dbReference>
<comment type="caution">
    <text evidence="11">The sequence shown here is derived from an EMBL/GenBank/DDBJ whole genome shotgun (WGS) entry which is preliminary data.</text>
</comment>
<dbReference type="Gene3D" id="3.30.70.560">
    <property type="entry name" value="7,8-Dihydro-6-hydroxymethylpterin-pyrophosphokinase HPPK"/>
    <property type="match status" value="1"/>
</dbReference>
<keyword evidence="12" id="KW-1185">Reference proteome</keyword>
<comment type="similarity">
    <text evidence="3">In the N-terminal section; belongs to the DHNA family.</text>
</comment>
<dbReference type="Proteomes" id="UP001373159">
    <property type="component" value="Unassembled WGS sequence"/>
</dbReference>
<dbReference type="InterPro" id="IPR035907">
    <property type="entry name" value="Hppk_sf"/>
</dbReference>
<evidence type="ECO:0000256" key="4">
    <source>
        <dbReference type="ARBA" id="ARBA00013253"/>
    </source>
</evidence>
<keyword evidence="7" id="KW-0418">Kinase</keyword>
<dbReference type="Gene3D" id="3.30.1130.10">
    <property type="match status" value="1"/>
</dbReference>
<evidence type="ECO:0000256" key="1">
    <source>
        <dbReference type="ARBA" id="ARBA00000198"/>
    </source>
</evidence>
<evidence type="ECO:0000256" key="3">
    <source>
        <dbReference type="ARBA" id="ARBA00009640"/>
    </source>
</evidence>
<keyword evidence="8" id="KW-0067">ATP-binding</keyword>
<evidence type="ECO:0000256" key="2">
    <source>
        <dbReference type="ARBA" id="ARBA00005051"/>
    </source>
</evidence>
<gene>
    <name evidence="11" type="primary">folK</name>
    <name evidence="11" type="ORF">V8P97_02205</name>
</gene>
<dbReference type="InterPro" id="IPR043133">
    <property type="entry name" value="GTP-CH-I_C/QueF"/>
</dbReference>
<dbReference type="NCBIfam" id="TIGR01498">
    <property type="entry name" value="folK"/>
    <property type="match status" value="1"/>
</dbReference>
<dbReference type="Pfam" id="PF01288">
    <property type="entry name" value="HPPK"/>
    <property type="match status" value="1"/>
</dbReference>
<organism evidence="11 12">
    <name type="scientific">Bifidobacterium favimelis</name>
    <dbReference type="NCBI Taxonomy" id="3122979"/>
    <lineage>
        <taxon>Bacteria</taxon>
        <taxon>Bacillati</taxon>
        <taxon>Actinomycetota</taxon>
        <taxon>Actinomycetes</taxon>
        <taxon>Bifidobacteriales</taxon>
        <taxon>Bifidobacteriaceae</taxon>
        <taxon>Bifidobacterium</taxon>
    </lineage>
</organism>
<evidence type="ECO:0000313" key="11">
    <source>
        <dbReference type="EMBL" id="MEK0306284.1"/>
    </source>
</evidence>
<dbReference type="Pfam" id="PF02152">
    <property type="entry name" value="FolB"/>
    <property type="match status" value="1"/>
</dbReference>
<accession>A0ABU8ZM61</accession>
<comment type="pathway">
    <text evidence="2">Cofactor biosynthesis; tetrahydrofolate biosynthesis; 2-amino-4-hydroxy-6-hydroxymethyl-7,8-dihydropteridine diphosphate from 7,8-dihydroneopterin triphosphate: step 4/4.</text>
</comment>
<sequence length="353" mass="38242">MDSIRLSGIRAVPSQPSHGERFTYMVDAVLYLDLSEAERLDDPTHTVDYVQVAHRITSLIEHEPFGLLETLTAKVAHAILLSHQVRRTRVTVTRLGADTGMGVDFDVSVTLERAADGEEVTSASQVSAAQACDSSRREEVVVGPAGHPALVRNTYDEYPDSARNRRPRQVLAGEGEERSFGQAGATHHAVVSMTGNLGDVKRAMYEAVVSMDGIPGSQIEGISPLYSLHTTEPTDYLCAVVILETKLAPHNLLSGLQMIESAHGRSHRIRWGSYPLDLDIVDYDGIELDEGDLRLPHILAGRRAGVLAPWKDLEPDAVLPGNDGGPIGLLLEQAPDINALRKVSDDWIVGGAA</sequence>
<dbReference type="EMBL" id="JBANBB010000001">
    <property type="protein sequence ID" value="MEK0306284.1"/>
    <property type="molecule type" value="Genomic_DNA"/>
</dbReference>
<dbReference type="SUPFAM" id="SSF55083">
    <property type="entry name" value="6-hydroxymethyl-7,8-dihydropterin pyrophosphokinase, HPPK"/>
    <property type="match status" value="1"/>
</dbReference>
<dbReference type="PANTHER" id="PTHR43071:SF1">
    <property type="entry name" value="2-AMINO-4-HYDROXY-6-HYDROXYMETHYLDIHYDROPTERIDINE PYROPHOSPHOKINASE"/>
    <property type="match status" value="1"/>
</dbReference>
<keyword evidence="9" id="KW-0289">Folate biosynthesis</keyword>
<dbReference type="EC" id="2.7.6.3" evidence="4"/>
<proteinExistence type="inferred from homology"/>
<comment type="catalytic activity">
    <reaction evidence="1">
        <text>6-hydroxymethyl-7,8-dihydropterin + ATP = (7,8-dihydropterin-6-yl)methyl diphosphate + AMP + H(+)</text>
        <dbReference type="Rhea" id="RHEA:11412"/>
        <dbReference type="ChEBI" id="CHEBI:15378"/>
        <dbReference type="ChEBI" id="CHEBI:30616"/>
        <dbReference type="ChEBI" id="CHEBI:44841"/>
        <dbReference type="ChEBI" id="CHEBI:72950"/>
        <dbReference type="ChEBI" id="CHEBI:456215"/>
        <dbReference type="EC" id="2.7.6.3"/>
    </reaction>
</comment>
<dbReference type="CDD" id="cd00483">
    <property type="entry name" value="HPPK"/>
    <property type="match status" value="1"/>
</dbReference>
<keyword evidence="6" id="KW-0547">Nucleotide-binding</keyword>
<name>A0ABU8ZM61_9BIFI</name>
<dbReference type="InterPro" id="IPR000550">
    <property type="entry name" value="Hppk"/>
</dbReference>